<dbReference type="VEuPathDB" id="CryptoDB:Vbra_1042"/>
<dbReference type="Proteomes" id="UP000041254">
    <property type="component" value="Unassembled WGS sequence"/>
</dbReference>
<evidence type="ECO:0000313" key="3">
    <source>
        <dbReference type="Proteomes" id="UP000041254"/>
    </source>
</evidence>
<gene>
    <name evidence="2" type="ORF">Vbra_1042</name>
</gene>
<accession>A0A0G4GPS5</accession>
<sequence>MTDAEAFQQGPLPSLLERTGSNAHKQRSSQPTTMLVARDPSTASPDDRLKNALFQREVMYKQLQDELKKAASKAQAAPAAPPATPAAVPKQEVAKEDDRSESHTEQYRIAADCSDDFGVRLRTEVSRQASGRAGRSRSQQPDYGLFRFHERQRQPKGHTLARQGHPSLMSNSLATNLLPTTNDQAVRAPRHKPYTLLPEAMRQPGDERVLLGHGAVLWPVGHQEAETPTTPADG</sequence>
<feature type="region of interest" description="Disordered" evidence="1">
    <location>
        <begin position="65"/>
        <end position="109"/>
    </location>
</feature>
<feature type="region of interest" description="Disordered" evidence="1">
    <location>
        <begin position="149"/>
        <end position="173"/>
    </location>
</feature>
<feature type="compositionally biased region" description="Polar residues" evidence="1">
    <location>
        <begin position="19"/>
        <end position="33"/>
    </location>
</feature>
<organism evidence="2 3">
    <name type="scientific">Vitrella brassicaformis (strain CCMP3155)</name>
    <dbReference type="NCBI Taxonomy" id="1169540"/>
    <lineage>
        <taxon>Eukaryota</taxon>
        <taxon>Sar</taxon>
        <taxon>Alveolata</taxon>
        <taxon>Colpodellida</taxon>
        <taxon>Vitrellaceae</taxon>
        <taxon>Vitrella</taxon>
    </lineage>
</organism>
<name>A0A0G4GPS5_VITBC</name>
<dbReference type="EMBL" id="CDMY01000748">
    <property type="protein sequence ID" value="CEM32357.1"/>
    <property type="molecule type" value="Genomic_DNA"/>
</dbReference>
<dbReference type="InParanoid" id="A0A0G4GPS5"/>
<evidence type="ECO:0000313" key="2">
    <source>
        <dbReference type="EMBL" id="CEM32357.1"/>
    </source>
</evidence>
<reference evidence="2 3" key="1">
    <citation type="submission" date="2014-11" db="EMBL/GenBank/DDBJ databases">
        <authorList>
            <person name="Zhu J."/>
            <person name="Qi W."/>
            <person name="Song R."/>
        </authorList>
    </citation>
    <scope>NUCLEOTIDE SEQUENCE [LARGE SCALE GENOMIC DNA]</scope>
</reference>
<feature type="region of interest" description="Disordered" evidence="1">
    <location>
        <begin position="1"/>
        <end position="50"/>
    </location>
</feature>
<feature type="compositionally biased region" description="Basic and acidic residues" evidence="1">
    <location>
        <begin position="92"/>
        <end position="106"/>
    </location>
</feature>
<proteinExistence type="predicted"/>
<keyword evidence="3" id="KW-1185">Reference proteome</keyword>
<evidence type="ECO:0000256" key="1">
    <source>
        <dbReference type="SAM" id="MobiDB-lite"/>
    </source>
</evidence>
<dbReference type="AlphaFoldDB" id="A0A0G4GPS5"/>
<protein>
    <submittedName>
        <fullName evidence="2">Uncharacterized protein</fullName>
    </submittedName>
</protein>